<accession>A0ACC1N111</accession>
<reference evidence="1" key="1">
    <citation type="submission" date="2022-08" db="EMBL/GenBank/DDBJ databases">
        <title>Genome Sequence of Pycnoporus sanguineus.</title>
        <authorList>
            <person name="Buettner E."/>
        </authorList>
    </citation>
    <scope>NUCLEOTIDE SEQUENCE</scope>
    <source>
        <strain evidence="1">CG-C14</strain>
    </source>
</reference>
<proteinExistence type="predicted"/>
<comment type="caution">
    <text evidence="1">The sequence shown here is derived from an EMBL/GenBank/DDBJ whole genome shotgun (WGS) entry which is preliminary data.</text>
</comment>
<evidence type="ECO:0000313" key="1">
    <source>
        <dbReference type="EMBL" id="KAJ2972138.1"/>
    </source>
</evidence>
<keyword evidence="2" id="KW-1185">Reference proteome</keyword>
<organism evidence="1 2">
    <name type="scientific">Trametes sanguinea</name>
    <dbReference type="NCBI Taxonomy" id="158606"/>
    <lineage>
        <taxon>Eukaryota</taxon>
        <taxon>Fungi</taxon>
        <taxon>Dikarya</taxon>
        <taxon>Basidiomycota</taxon>
        <taxon>Agaricomycotina</taxon>
        <taxon>Agaricomycetes</taxon>
        <taxon>Polyporales</taxon>
        <taxon>Polyporaceae</taxon>
        <taxon>Trametes</taxon>
    </lineage>
</organism>
<sequence length="152" mass="16513">MLWPIVAASASPLDERNPLSGLATPTADDTASTGCEGFSSKRRGNFQDEVKRRDGYKCLFTGYFDLTMPDEMRPDNAIVFVPLEAAHIFKRAVAVVDPKESHDKASGYCSSRLPAGFASDAQTVQIDDGYVRHPAPLLQAGPQDPRIIGRTS</sequence>
<dbReference type="Proteomes" id="UP001144978">
    <property type="component" value="Unassembled WGS sequence"/>
</dbReference>
<gene>
    <name evidence="1" type="ORF">NUW54_g12337</name>
</gene>
<evidence type="ECO:0000313" key="2">
    <source>
        <dbReference type="Proteomes" id="UP001144978"/>
    </source>
</evidence>
<protein>
    <submittedName>
        <fullName evidence="1">Uncharacterized protein</fullName>
    </submittedName>
</protein>
<dbReference type="EMBL" id="JANSHE010005213">
    <property type="protein sequence ID" value="KAJ2972138.1"/>
    <property type="molecule type" value="Genomic_DNA"/>
</dbReference>
<name>A0ACC1N111_9APHY</name>